<organism evidence="2 3">
    <name type="scientific">Candidatus Atelocyanobacterium thalassa isolate SIO64986</name>
    <dbReference type="NCBI Taxonomy" id="1527444"/>
    <lineage>
        <taxon>Bacteria</taxon>
        <taxon>Bacillati</taxon>
        <taxon>Cyanobacteriota</taxon>
        <taxon>Cyanophyceae</taxon>
        <taxon>Oscillatoriophycideae</taxon>
        <taxon>Chroococcales</taxon>
        <taxon>Aphanothecaceae</taxon>
        <taxon>Candidatus Atelocyanobacterium</taxon>
        <taxon>Candidatus Atelocyanobacterium thalassae</taxon>
    </lineage>
</organism>
<keyword evidence="1" id="KW-0812">Transmembrane</keyword>
<dbReference type="EMBL" id="JPSP01000001">
    <property type="protein sequence ID" value="KFF41960.1"/>
    <property type="molecule type" value="Genomic_DNA"/>
</dbReference>
<accession>A0A086CIE6</accession>
<keyword evidence="1" id="KW-0472">Membrane</keyword>
<name>A0A086CIE6_9CHRO</name>
<sequence>MNINSEISRLLDVMPASGRMLVKIVSKSGQSEVIKIPFPFLWNRNNRLIYINFGLWCQLAEGQRDLLILRIIFHLTDIYSFKLNLSQIILLFGVLELFVKAIQQDTLGVSVFGILIIIFMRQFWYGNRSIQKEIDIDKDTIKASVKRGYTKSNAAKNLLEGIENIAKLEGHSLLESKYLIRLEYLQSLIH</sequence>
<proteinExistence type="predicted"/>
<comment type="caution">
    <text evidence="2">The sequence shown here is derived from an EMBL/GenBank/DDBJ whole genome shotgun (WGS) entry which is preliminary data.</text>
</comment>
<dbReference type="STRING" id="1527444.ucyna2_00016"/>
<keyword evidence="1" id="KW-1133">Transmembrane helix</keyword>
<feature type="transmembrane region" description="Helical" evidence="1">
    <location>
        <begin position="107"/>
        <end position="124"/>
    </location>
</feature>
<reference evidence="2 3" key="1">
    <citation type="submission" date="2014-08" db="EMBL/GenBank/DDBJ databases">
        <title>Comparative genomics reveals surprising divergence of two closely related strains of uncultivated UCYN-A cyanobacteria.</title>
        <authorList>
            <person name="Bombar D."/>
            <person name="Heller P."/>
            <person name="Sanchez-Baracaldo P."/>
            <person name="Carter B.J."/>
            <person name="Zert J.P."/>
        </authorList>
    </citation>
    <scope>NUCLEOTIDE SEQUENCE [LARGE SCALE GENOMIC DNA]</scope>
</reference>
<dbReference type="eggNOG" id="COG0501">
    <property type="taxonomic scope" value="Bacteria"/>
</dbReference>
<dbReference type="Pfam" id="PF11780">
    <property type="entry name" value="DUF3318"/>
    <property type="match status" value="1"/>
</dbReference>
<feature type="transmembrane region" description="Helical" evidence="1">
    <location>
        <begin position="83"/>
        <end position="101"/>
    </location>
</feature>
<evidence type="ECO:0000256" key="1">
    <source>
        <dbReference type="SAM" id="Phobius"/>
    </source>
</evidence>
<dbReference type="Proteomes" id="UP000028922">
    <property type="component" value="Unassembled WGS sequence"/>
</dbReference>
<protein>
    <submittedName>
        <fullName evidence="2">Uncharacterized protein</fullName>
    </submittedName>
</protein>
<dbReference type="PATRIC" id="fig|1527444.3.peg.16"/>
<gene>
    <name evidence="2" type="ORF">ucyna2_00016</name>
</gene>
<dbReference type="AlphaFoldDB" id="A0A086CIE6"/>
<dbReference type="InterPro" id="IPR021751">
    <property type="entry name" value="DUF3318"/>
</dbReference>
<evidence type="ECO:0000313" key="3">
    <source>
        <dbReference type="Proteomes" id="UP000028922"/>
    </source>
</evidence>
<evidence type="ECO:0000313" key="2">
    <source>
        <dbReference type="EMBL" id="KFF41960.1"/>
    </source>
</evidence>